<dbReference type="EMBL" id="VBOS01000029">
    <property type="protein sequence ID" value="TMQ60165.1"/>
    <property type="molecule type" value="Genomic_DNA"/>
</dbReference>
<feature type="signal peptide" evidence="2">
    <location>
        <begin position="1"/>
        <end position="29"/>
    </location>
</feature>
<evidence type="ECO:0000313" key="3">
    <source>
        <dbReference type="EMBL" id="TMQ60165.1"/>
    </source>
</evidence>
<gene>
    <name evidence="3" type="ORF">E6K72_00935</name>
</gene>
<accession>A0A538T948</accession>
<feature type="chain" id="PRO_5021984588" description="DUF3108 domain-containing protein" evidence="2">
    <location>
        <begin position="30"/>
        <end position="260"/>
    </location>
</feature>
<comment type="caution">
    <text evidence="3">The sequence shown here is derived from an EMBL/GenBank/DDBJ whole genome shotgun (WGS) entry which is preliminary data.</text>
</comment>
<keyword evidence="2" id="KW-0732">Signal</keyword>
<evidence type="ECO:0000256" key="1">
    <source>
        <dbReference type="SAM" id="MobiDB-lite"/>
    </source>
</evidence>
<dbReference type="AlphaFoldDB" id="A0A538T948"/>
<dbReference type="Proteomes" id="UP000317716">
    <property type="component" value="Unassembled WGS sequence"/>
</dbReference>
<evidence type="ECO:0000256" key="2">
    <source>
        <dbReference type="SAM" id="SignalP"/>
    </source>
</evidence>
<proteinExistence type="predicted"/>
<feature type="region of interest" description="Disordered" evidence="1">
    <location>
        <begin position="238"/>
        <end position="260"/>
    </location>
</feature>
<evidence type="ECO:0008006" key="5">
    <source>
        <dbReference type="Google" id="ProtNLM"/>
    </source>
</evidence>
<protein>
    <recommendedName>
        <fullName evidence="5">DUF3108 domain-containing protein</fullName>
    </recommendedName>
</protein>
<sequence length="260" mass="29418">MIFMSSRALRVLCAAGPLLALAAAGPSHAEPIDSGVFRIYLRGRSMGVERFFFDQFADSIVVQSVVRQIILTPAGDDSLVKTSRLYVSAFDLDLRHYESTQKIAGHEVNRTLAMSDTAFVAYREEDSHGTGDVLVRPPGRIYVHDPDVYSLFDVISRNLYRQEFESRPITLLVLGRRDTTVEVTIRKLAPEPLRWGSRTVQAIRMNLDDGSNVIRMWSDARGRLLQLDEDRSGLRVVRDAPPVKPLRRRTPPESNTRRPR</sequence>
<name>A0A538T948_UNCEI</name>
<evidence type="ECO:0000313" key="4">
    <source>
        <dbReference type="Proteomes" id="UP000317716"/>
    </source>
</evidence>
<reference evidence="3 4" key="1">
    <citation type="journal article" date="2019" name="Nat. Microbiol.">
        <title>Mediterranean grassland soil C-N compound turnover is dependent on rainfall and depth, and is mediated by genomically divergent microorganisms.</title>
        <authorList>
            <person name="Diamond S."/>
            <person name="Andeer P.F."/>
            <person name="Li Z."/>
            <person name="Crits-Christoph A."/>
            <person name="Burstein D."/>
            <person name="Anantharaman K."/>
            <person name="Lane K.R."/>
            <person name="Thomas B.C."/>
            <person name="Pan C."/>
            <person name="Northen T.R."/>
            <person name="Banfield J.F."/>
        </authorList>
    </citation>
    <scope>NUCLEOTIDE SEQUENCE [LARGE SCALE GENOMIC DNA]</scope>
    <source>
        <strain evidence="3">WS_2</strain>
    </source>
</reference>
<organism evidence="3 4">
    <name type="scientific">Eiseniibacteriota bacterium</name>
    <dbReference type="NCBI Taxonomy" id="2212470"/>
    <lineage>
        <taxon>Bacteria</taxon>
        <taxon>Candidatus Eiseniibacteriota</taxon>
    </lineage>
</organism>